<gene>
    <name evidence="6" type="ORF">LTR09_010825</name>
</gene>
<dbReference type="InterPro" id="IPR009057">
    <property type="entry name" value="Homeodomain-like_sf"/>
</dbReference>
<dbReference type="EMBL" id="JAWDJX010000057">
    <property type="protein sequence ID" value="KAK3047711.1"/>
    <property type="molecule type" value="Genomic_DNA"/>
</dbReference>
<keyword evidence="3" id="KW-0539">Nucleus</keyword>
<dbReference type="InterPro" id="IPR008422">
    <property type="entry name" value="KN_HD"/>
</dbReference>
<dbReference type="Pfam" id="PF26082">
    <property type="entry name" value="zf-C2H2_AcuF"/>
    <property type="match status" value="1"/>
</dbReference>
<dbReference type="GO" id="GO:0003677">
    <property type="term" value="F:DNA binding"/>
    <property type="evidence" value="ECO:0007669"/>
    <property type="project" value="UniProtKB-KW"/>
</dbReference>
<evidence type="ECO:0000256" key="1">
    <source>
        <dbReference type="ARBA" id="ARBA00023125"/>
    </source>
</evidence>
<keyword evidence="7" id="KW-1185">Reference proteome</keyword>
<evidence type="ECO:0000259" key="5">
    <source>
        <dbReference type="SMART" id="SM00389"/>
    </source>
</evidence>
<evidence type="ECO:0000313" key="6">
    <source>
        <dbReference type="EMBL" id="KAK3047711.1"/>
    </source>
</evidence>
<feature type="domain" description="Homeobox" evidence="5">
    <location>
        <begin position="498"/>
        <end position="563"/>
    </location>
</feature>
<evidence type="ECO:0000313" key="7">
    <source>
        <dbReference type="Proteomes" id="UP001271007"/>
    </source>
</evidence>
<reference evidence="6" key="1">
    <citation type="submission" date="2023-04" db="EMBL/GenBank/DDBJ databases">
        <title>Black Yeasts Isolated from many extreme environments.</title>
        <authorList>
            <person name="Coleine C."/>
            <person name="Stajich J.E."/>
            <person name="Selbmann L."/>
        </authorList>
    </citation>
    <scope>NUCLEOTIDE SEQUENCE</scope>
    <source>
        <strain evidence="6">CCFEE 5312</strain>
    </source>
</reference>
<dbReference type="InterPro" id="IPR001356">
    <property type="entry name" value="HD"/>
</dbReference>
<feature type="region of interest" description="Disordered" evidence="4">
    <location>
        <begin position="463"/>
        <end position="484"/>
    </location>
</feature>
<dbReference type="AlphaFoldDB" id="A0AAJ0D741"/>
<dbReference type="InterPro" id="IPR058925">
    <property type="entry name" value="zf-C2H2_AcuF"/>
</dbReference>
<evidence type="ECO:0000256" key="4">
    <source>
        <dbReference type="SAM" id="MobiDB-lite"/>
    </source>
</evidence>
<name>A0AAJ0D741_9PEZI</name>
<dbReference type="SUPFAM" id="SSF46689">
    <property type="entry name" value="Homeodomain-like"/>
    <property type="match status" value="1"/>
</dbReference>
<sequence>MELSPSPVHDRTIKCLAGFVSLKTATTRSVRSAVEDNDARFRIWAGNLGALQRSSSKASADYRLKEAPEVASRIPEILEDICETHEDLQTALTPGAQPSEDEDEDDEGDVAHDLCLSVGDSITSLLKVSALLRKATTRDRYALAAASKHDTLPQEYGYFDDRHVCEKFPKVLEQPWLRERLSSAITQRRRYLRYAQGHHKRIAKDAFIATIQPSSAPNEALRAILRTADNRSLGNTLTTAGGSTKASTLQIDRVAAMSFTEPDADDDDNVSVATTFITNAPENEGASRANVAKLDGLTKNHEPFECPYCRGVVQFKHQRAWKKHVFRDLRAYVCTFPDCDSGLFEDISAWFAHLLEHHLRVWICLPFSSKTFASEHVFRSHLRTVHGYAEPGIIASISKSSSRPVDSVDPNACSLCHWTEHLKIAPGLADTTSISLSLFKQHLGSHHEQLALFAITPDFERDLNSDQGSHSTGDAGVDREEKLKNWQDQVTDTDDEQYESSGVHFSHDAVKMLRLWLDDHSQDPYPTEEEQAELEEKTGLEATQIVNFPANARRRQGHVLKDPLHPR</sequence>
<dbReference type="Gene3D" id="1.10.10.60">
    <property type="entry name" value="Homeodomain-like"/>
    <property type="match status" value="1"/>
</dbReference>
<dbReference type="PANTHER" id="PTHR35391:SF7">
    <property type="entry name" value="C2H2-TYPE DOMAIN-CONTAINING PROTEIN"/>
    <property type="match status" value="1"/>
</dbReference>
<dbReference type="SMART" id="SM00389">
    <property type="entry name" value="HOX"/>
    <property type="match status" value="1"/>
</dbReference>
<dbReference type="PANTHER" id="PTHR35391">
    <property type="entry name" value="C2H2-TYPE DOMAIN-CONTAINING PROTEIN-RELATED"/>
    <property type="match status" value="1"/>
</dbReference>
<dbReference type="Pfam" id="PF05920">
    <property type="entry name" value="Homeobox_KN"/>
    <property type="match status" value="1"/>
</dbReference>
<dbReference type="Proteomes" id="UP001271007">
    <property type="component" value="Unassembled WGS sequence"/>
</dbReference>
<dbReference type="GO" id="GO:0006355">
    <property type="term" value="P:regulation of DNA-templated transcription"/>
    <property type="evidence" value="ECO:0007669"/>
    <property type="project" value="InterPro"/>
</dbReference>
<evidence type="ECO:0000256" key="2">
    <source>
        <dbReference type="ARBA" id="ARBA00023155"/>
    </source>
</evidence>
<keyword evidence="1" id="KW-0238">DNA-binding</keyword>
<evidence type="ECO:0000256" key="3">
    <source>
        <dbReference type="ARBA" id="ARBA00023242"/>
    </source>
</evidence>
<feature type="region of interest" description="Disordered" evidence="4">
    <location>
        <begin position="548"/>
        <end position="567"/>
    </location>
</feature>
<protein>
    <recommendedName>
        <fullName evidence="5">Homeobox domain-containing protein</fullName>
    </recommendedName>
</protein>
<feature type="region of interest" description="Disordered" evidence="4">
    <location>
        <begin position="521"/>
        <end position="541"/>
    </location>
</feature>
<comment type="caution">
    <text evidence="6">The sequence shown here is derived from an EMBL/GenBank/DDBJ whole genome shotgun (WGS) entry which is preliminary data.</text>
</comment>
<keyword evidence="2" id="KW-0371">Homeobox</keyword>
<accession>A0AAJ0D741</accession>
<proteinExistence type="predicted"/>
<organism evidence="6 7">
    <name type="scientific">Extremus antarcticus</name>
    <dbReference type="NCBI Taxonomy" id="702011"/>
    <lineage>
        <taxon>Eukaryota</taxon>
        <taxon>Fungi</taxon>
        <taxon>Dikarya</taxon>
        <taxon>Ascomycota</taxon>
        <taxon>Pezizomycotina</taxon>
        <taxon>Dothideomycetes</taxon>
        <taxon>Dothideomycetidae</taxon>
        <taxon>Mycosphaerellales</taxon>
        <taxon>Extremaceae</taxon>
        <taxon>Extremus</taxon>
    </lineage>
</organism>